<comment type="subcellular location">
    <subcellularLocation>
        <location evidence="1 6">Nucleus</location>
    </subcellularLocation>
</comment>
<dbReference type="InterPro" id="IPR036388">
    <property type="entry name" value="WH-like_DNA-bd_sf"/>
</dbReference>
<evidence type="ECO:0000256" key="6">
    <source>
        <dbReference type="PROSITE-ProRule" id="PRU00089"/>
    </source>
</evidence>
<dbReference type="Pfam" id="PF00498">
    <property type="entry name" value="FHA"/>
    <property type="match status" value="1"/>
</dbReference>
<evidence type="ECO:0000259" key="9">
    <source>
        <dbReference type="PROSITE" id="PS50039"/>
    </source>
</evidence>
<dbReference type="PROSITE" id="PS50006">
    <property type="entry name" value="FHA_DOMAIN"/>
    <property type="match status" value="1"/>
</dbReference>
<dbReference type="SMART" id="SM00240">
    <property type="entry name" value="FHA"/>
    <property type="match status" value="1"/>
</dbReference>
<dbReference type="PROSITE" id="PS00657">
    <property type="entry name" value="FORK_HEAD_1"/>
    <property type="match status" value="1"/>
</dbReference>
<dbReference type="SUPFAM" id="SSF46785">
    <property type="entry name" value="Winged helix' DNA-binding domain"/>
    <property type="match status" value="1"/>
</dbReference>
<evidence type="ECO:0000313" key="11">
    <source>
        <dbReference type="Proteomes" id="UP000728185"/>
    </source>
</evidence>
<feature type="compositionally biased region" description="Low complexity" evidence="7">
    <location>
        <begin position="539"/>
        <end position="553"/>
    </location>
</feature>
<accession>A0A8E0SA80</accession>
<feature type="region of interest" description="Disordered" evidence="7">
    <location>
        <begin position="536"/>
        <end position="564"/>
    </location>
</feature>
<keyword evidence="5 6" id="KW-0539">Nucleus</keyword>
<dbReference type="InterPro" id="IPR008984">
    <property type="entry name" value="SMAD_FHA_dom_sf"/>
</dbReference>
<dbReference type="OrthoDB" id="691130at2759"/>
<dbReference type="InterPro" id="IPR030456">
    <property type="entry name" value="TF_fork_head_CS_2"/>
</dbReference>
<dbReference type="Gene3D" id="2.60.200.20">
    <property type="match status" value="1"/>
</dbReference>
<evidence type="ECO:0000256" key="2">
    <source>
        <dbReference type="ARBA" id="ARBA00023015"/>
    </source>
</evidence>
<dbReference type="PROSITE" id="PS00658">
    <property type="entry name" value="FORK_HEAD_2"/>
    <property type="match status" value="1"/>
</dbReference>
<evidence type="ECO:0000256" key="7">
    <source>
        <dbReference type="SAM" id="MobiDB-lite"/>
    </source>
</evidence>
<dbReference type="InterPro" id="IPR001766">
    <property type="entry name" value="Fork_head_dom"/>
</dbReference>
<dbReference type="InterPro" id="IPR036390">
    <property type="entry name" value="WH_DNA-bd_sf"/>
</dbReference>
<dbReference type="SUPFAM" id="SSF49879">
    <property type="entry name" value="SMAD/FHA domain"/>
    <property type="match status" value="1"/>
</dbReference>
<dbReference type="PROSITE" id="PS50039">
    <property type="entry name" value="FORK_HEAD_3"/>
    <property type="match status" value="1"/>
</dbReference>
<keyword evidence="11" id="KW-1185">Reference proteome</keyword>
<feature type="domain" description="Fork-head" evidence="9">
    <location>
        <begin position="406"/>
        <end position="500"/>
    </location>
</feature>
<dbReference type="Gene3D" id="1.10.10.10">
    <property type="entry name" value="Winged helix-like DNA-binding domain superfamily/Winged helix DNA-binding domain"/>
    <property type="match status" value="1"/>
</dbReference>
<dbReference type="InterPro" id="IPR018122">
    <property type="entry name" value="TF_fork_head_CS_1"/>
</dbReference>
<evidence type="ECO:0000259" key="8">
    <source>
        <dbReference type="PROSITE" id="PS50006"/>
    </source>
</evidence>
<reference evidence="10" key="1">
    <citation type="submission" date="2019-05" db="EMBL/GenBank/DDBJ databases">
        <title>Annotation for the trematode Fasciolopsis buski.</title>
        <authorList>
            <person name="Choi Y.-J."/>
        </authorList>
    </citation>
    <scope>NUCLEOTIDE SEQUENCE</scope>
    <source>
        <strain evidence="10">HT</strain>
        <tissue evidence="10">Whole worm</tissue>
    </source>
</reference>
<feature type="domain" description="FHA" evidence="8">
    <location>
        <begin position="23"/>
        <end position="74"/>
    </location>
</feature>
<protein>
    <submittedName>
        <fullName evidence="10">Putative forkhead protein/ forkhead protein domain</fullName>
    </submittedName>
</protein>
<organism evidence="10 11">
    <name type="scientific">Fasciolopsis buskii</name>
    <dbReference type="NCBI Taxonomy" id="27845"/>
    <lineage>
        <taxon>Eukaryota</taxon>
        <taxon>Metazoa</taxon>
        <taxon>Spiralia</taxon>
        <taxon>Lophotrochozoa</taxon>
        <taxon>Platyhelminthes</taxon>
        <taxon>Trematoda</taxon>
        <taxon>Digenea</taxon>
        <taxon>Plagiorchiida</taxon>
        <taxon>Echinostomata</taxon>
        <taxon>Echinostomatoidea</taxon>
        <taxon>Fasciolidae</taxon>
        <taxon>Fasciolopsis</taxon>
    </lineage>
</organism>
<evidence type="ECO:0000256" key="4">
    <source>
        <dbReference type="ARBA" id="ARBA00023163"/>
    </source>
</evidence>
<name>A0A8E0SA80_9TREM</name>
<keyword evidence="4" id="KW-0804">Transcription</keyword>
<dbReference type="PRINTS" id="PR00053">
    <property type="entry name" value="FORKHEAD"/>
</dbReference>
<dbReference type="Pfam" id="PF00250">
    <property type="entry name" value="Forkhead"/>
    <property type="match status" value="1"/>
</dbReference>
<dbReference type="GO" id="GO:0043565">
    <property type="term" value="F:sequence-specific DNA binding"/>
    <property type="evidence" value="ECO:0007669"/>
    <property type="project" value="InterPro"/>
</dbReference>
<dbReference type="Proteomes" id="UP000728185">
    <property type="component" value="Unassembled WGS sequence"/>
</dbReference>
<gene>
    <name evidence="10" type="ORF">FBUS_04352</name>
</gene>
<dbReference type="PANTHER" id="PTHR45881">
    <property type="entry name" value="CHECKPOINT SUPPRESSOR 1-LIKE, ISOFORM A-RELATED"/>
    <property type="match status" value="1"/>
</dbReference>
<comment type="caution">
    <text evidence="10">The sequence shown here is derived from an EMBL/GenBank/DDBJ whole genome shotgun (WGS) entry which is preliminary data.</text>
</comment>
<proteinExistence type="predicted"/>
<dbReference type="GO" id="GO:0045893">
    <property type="term" value="P:positive regulation of DNA-templated transcription"/>
    <property type="evidence" value="ECO:0007669"/>
    <property type="project" value="UniProtKB-ARBA"/>
</dbReference>
<evidence type="ECO:0000256" key="3">
    <source>
        <dbReference type="ARBA" id="ARBA00023125"/>
    </source>
</evidence>
<dbReference type="SMART" id="SM00339">
    <property type="entry name" value="FH"/>
    <property type="match status" value="1"/>
</dbReference>
<dbReference type="FunFam" id="1.10.10.10:FF:000030">
    <property type="entry name" value="Forkhead box protein K2"/>
    <property type="match status" value="1"/>
</dbReference>
<dbReference type="GO" id="GO:0005634">
    <property type="term" value="C:nucleus"/>
    <property type="evidence" value="ECO:0007669"/>
    <property type="project" value="UniProtKB-SubCell"/>
</dbReference>
<feature type="DNA-binding region" description="Fork-head" evidence="6">
    <location>
        <begin position="406"/>
        <end position="500"/>
    </location>
</feature>
<evidence type="ECO:0000256" key="5">
    <source>
        <dbReference type="ARBA" id="ARBA00023242"/>
    </source>
</evidence>
<evidence type="ECO:0000256" key="1">
    <source>
        <dbReference type="ARBA" id="ARBA00004123"/>
    </source>
</evidence>
<keyword evidence="3 6" id="KW-0238">DNA-binding</keyword>
<dbReference type="AlphaFoldDB" id="A0A8E0SA80"/>
<dbReference type="EMBL" id="LUCM01000640">
    <property type="protein sequence ID" value="KAA0200266.1"/>
    <property type="molecule type" value="Genomic_DNA"/>
</dbReference>
<dbReference type="GO" id="GO:0006357">
    <property type="term" value="P:regulation of transcription by RNA polymerase II"/>
    <property type="evidence" value="ECO:0007669"/>
    <property type="project" value="UniProtKB-ARBA"/>
</dbReference>
<evidence type="ECO:0000313" key="10">
    <source>
        <dbReference type="EMBL" id="KAA0200266.1"/>
    </source>
</evidence>
<dbReference type="GO" id="GO:0003700">
    <property type="term" value="F:DNA-binding transcription factor activity"/>
    <property type="evidence" value="ECO:0007669"/>
    <property type="project" value="InterPro"/>
</dbReference>
<keyword evidence="2" id="KW-0805">Transcription regulation</keyword>
<dbReference type="InterPro" id="IPR000253">
    <property type="entry name" value="FHA_dom"/>
</dbReference>
<sequence length="624" mass="68425">MCENLCTKISGNKTTFYTSKKIITIGRKGRAPVDLSLDESECVSRKHLEIHRNGSQLFLKCFSKNGIFIDGEFFLDKKSSTRLKDRCQLRFPSTKVVLQIEVVQNSDVARSNDPFNASEFSVLVAQDTVSKSISQLNEPFLPVEDCVIGGDATPTSASSVYSTCSNRTSKTVDCSKEADQLMSGEFDHLNSDSAAFIPSPTGNDHLLPDYLRPGATNENFSIREPLHIRTDLSSTESDLVARAAAVFREILEANGVYGLHEQRTAFRSELSTQPTLPLHIPPEFQTPYNKLNDPAGKIISNTESQVHTSLSFPSERGIDKFCSQASLNGDMDSSVFEPPTSPNELSDVKGELPKTGMDSQPYIFATSEIMDTDAARAVPVSADRINELAVHLASSAQIDHGTEYRKPPYSYAQLIIQAIASAPEQRLTLSDIYAHISSNFPYYKSFGKGWQNSVRHNLSLNRYFIRVPRNSGEPGKGAFWQLDPACDARLISQAFRKRRQFSTIVGPLQLASGAVNSLNGESEDPSQELGDFAEGARASRTSFSDHSSPSSISPHPFATQTQLSSPRIRFLSSDESIILSASVPRGSTDTSASNLCTNDHISPPKSADELTAIDLRCHSSAWNT</sequence>